<dbReference type="EMBL" id="KU643089">
    <property type="protein sequence ID" value="AOF40181.1"/>
    <property type="molecule type" value="mRNA"/>
</dbReference>
<feature type="chain" id="PRO_5008548552" evidence="6">
    <location>
        <begin position="21"/>
        <end position="56"/>
    </location>
</feature>
<organism evidence="7">
    <name type="scientific">Hadogenes troglodytes</name>
    <dbReference type="NCBI Taxonomy" id="1577150"/>
    <lineage>
        <taxon>Eukaryota</taxon>
        <taxon>Metazoa</taxon>
        <taxon>Ecdysozoa</taxon>
        <taxon>Arthropoda</taxon>
        <taxon>Chelicerata</taxon>
        <taxon>Arachnida</taxon>
        <taxon>Scorpiones</taxon>
        <taxon>Iurida</taxon>
        <taxon>Scorpionoidea</taxon>
        <taxon>Hemiscorpiidae</taxon>
        <taxon>Hadogenes</taxon>
    </lineage>
</organism>
<comment type="similarity">
    <text evidence="2">Belongs to the short scorpion toxin superfamily. Potassium channel inhibitor family. Alpha-KTx 06 subfamily.</text>
</comment>
<dbReference type="InterPro" id="IPR036574">
    <property type="entry name" value="Scorpion_toxin-like_sf"/>
</dbReference>
<keyword evidence="5" id="KW-1015">Disulfide bond</keyword>
<evidence type="ECO:0000256" key="1">
    <source>
        <dbReference type="ARBA" id="ARBA00004613"/>
    </source>
</evidence>
<comment type="subcellular location">
    <subcellularLocation>
        <location evidence="1">Secreted</location>
    </subcellularLocation>
</comment>
<dbReference type="Pfam" id="PF00451">
    <property type="entry name" value="Toxin_2"/>
    <property type="match status" value="1"/>
</dbReference>
<proteinExistence type="evidence at transcript level"/>
<protein>
    <submittedName>
        <fullName evidence="7">Venom peptide HtKTx3</fullName>
    </submittedName>
</protein>
<keyword evidence="3" id="KW-0964">Secreted</keyword>
<dbReference type="AlphaFoldDB" id="A0A1B3IJ17"/>
<evidence type="ECO:0000256" key="3">
    <source>
        <dbReference type="ARBA" id="ARBA00022525"/>
    </source>
</evidence>
<sequence length="56" mass="5972">MKMSFVIILLLFSCLIATSGVSGTSCSSFSDCANPCLSKGCKSGKCINNRCKCYFC</sequence>
<dbReference type="GO" id="GO:0005576">
    <property type="term" value="C:extracellular region"/>
    <property type="evidence" value="ECO:0007669"/>
    <property type="project" value="UniProtKB-SubCell"/>
</dbReference>
<evidence type="ECO:0000256" key="2">
    <source>
        <dbReference type="ARBA" id="ARBA00011042"/>
    </source>
</evidence>
<feature type="signal peptide" evidence="6">
    <location>
        <begin position="1"/>
        <end position="20"/>
    </location>
</feature>
<accession>A0A1B3IJ17</accession>
<dbReference type="Gene3D" id="3.30.30.10">
    <property type="entry name" value="Knottin, scorpion toxin-like"/>
    <property type="match status" value="1"/>
</dbReference>
<name>A0A1B3IJ17_9SCOR</name>
<evidence type="ECO:0000256" key="6">
    <source>
        <dbReference type="SAM" id="SignalP"/>
    </source>
</evidence>
<dbReference type="PROSITE" id="PS51257">
    <property type="entry name" value="PROKAR_LIPOPROTEIN"/>
    <property type="match status" value="1"/>
</dbReference>
<keyword evidence="6" id="KW-0732">Signal</keyword>
<evidence type="ECO:0000313" key="7">
    <source>
        <dbReference type="EMBL" id="AOF40181.1"/>
    </source>
</evidence>
<dbReference type="PROSITE" id="PS01138">
    <property type="entry name" value="SCORP_SHORT_TOXIN"/>
    <property type="match status" value="1"/>
</dbReference>
<evidence type="ECO:0000256" key="4">
    <source>
        <dbReference type="ARBA" id="ARBA00022656"/>
    </source>
</evidence>
<reference evidence="7" key="1">
    <citation type="journal article" date="2016" name="J. Proteomics">
        <title>Transcriptomic analysis of the venom glands from the scorpion Hadogenes troglodytes revealed unique and extremely high diversity of the venom peptides.</title>
        <authorList>
            <person name="Zhong J."/>
            <person name="Zeng X.C."/>
            <person name="Zeng X."/>
            <person name="Nie Y."/>
            <person name="Zhang L."/>
            <person name="Wu S."/>
            <person name="Bao A."/>
        </authorList>
    </citation>
    <scope>NUCLEOTIDE SEQUENCE</scope>
</reference>
<dbReference type="GO" id="GO:0090729">
    <property type="term" value="F:toxin activity"/>
    <property type="evidence" value="ECO:0007669"/>
    <property type="project" value="UniProtKB-KW"/>
</dbReference>
<dbReference type="GO" id="GO:0046872">
    <property type="term" value="F:metal ion binding"/>
    <property type="evidence" value="ECO:0007669"/>
    <property type="project" value="InterPro"/>
</dbReference>
<dbReference type="SUPFAM" id="SSF57095">
    <property type="entry name" value="Scorpion toxin-like"/>
    <property type="match status" value="1"/>
</dbReference>
<dbReference type="InterPro" id="IPR001947">
    <property type="entry name" value="Scorpion_toxinS_K_inh"/>
</dbReference>
<dbReference type="GO" id="GO:0008200">
    <property type="term" value="F:ion channel inhibitor activity"/>
    <property type="evidence" value="ECO:0007669"/>
    <property type="project" value="InterPro"/>
</dbReference>
<keyword evidence="4" id="KW-0800">Toxin</keyword>
<evidence type="ECO:0000256" key="5">
    <source>
        <dbReference type="ARBA" id="ARBA00023157"/>
    </source>
</evidence>